<evidence type="ECO:0000256" key="7">
    <source>
        <dbReference type="PIRNR" id="PIRNR004682"/>
    </source>
</evidence>
<dbReference type="GO" id="GO:0016787">
    <property type="term" value="F:hydrolase activity"/>
    <property type="evidence" value="ECO:0007669"/>
    <property type="project" value="UniProtKB-KW"/>
</dbReference>
<keyword evidence="5 7" id="KW-0119">Carbohydrate metabolism</keyword>
<keyword evidence="4 7" id="KW-0378">Hydrolase</keyword>
<evidence type="ECO:0000256" key="3">
    <source>
        <dbReference type="ARBA" id="ARBA00022723"/>
    </source>
</evidence>
<proteinExistence type="inferred from homology"/>
<keyword evidence="9" id="KW-1185">Reference proteome</keyword>
<dbReference type="PANTHER" id="PTHR42891">
    <property type="entry name" value="D-GLYCERO-BETA-D-MANNO-HEPTOSE-1,7-BISPHOSPHATE 7-PHOSPHATASE"/>
    <property type="match status" value="1"/>
</dbReference>
<comment type="caution">
    <text evidence="8">The sequence shown here is derived from an EMBL/GenBank/DDBJ whole genome shotgun (WGS) entry which is preliminary data.</text>
</comment>
<dbReference type="Gene3D" id="3.40.50.1000">
    <property type="entry name" value="HAD superfamily/HAD-like"/>
    <property type="match status" value="1"/>
</dbReference>
<reference evidence="8 9" key="1">
    <citation type="submission" date="2022-04" db="EMBL/GenBank/DDBJ databases">
        <title>Spirosoma sp. strain RP8 genome sequencing and assembly.</title>
        <authorList>
            <person name="Jung Y."/>
        </authorList>
    </citation>
    <scope>NUCLEOTIDE SEQUENCE [LARGE SCALE GENOMIC DNA]</scope>
    <source>
        <strain evidence="8 9">RP8</strain>
    </source>
</reference>
<dbReference type="Proteomes" id="UP001202180">
    <property type="component" value="Unassembled WGS sequence"/>
</dbReference>
<dbReference type="PANTHER" id="PTHR42891:SF1">
    <property type="entry name" value="D-GLYCERO-BETA-D-MANNO-HEPTOSE-1,7-BISPHOSPHATE 7-PHOSPHATASE"/>
    <property type="match status" value="1"/>
</dbReference>
<comment type="subcellular location">
    <subcellularLocation>
        <location evidence="1 7">Cytoplasm</location>
    </subcellularLocation>
</comment>
<keyword evidence="3" id="KW-0479">Metal-binding</keyword>
<dbReference type="EC" id="3.1.3.-" evidence="7"/>
<sequence>MNKAIFWDKDGTLIPDIPYNVNPERISLYADVQANLNRLQTAGFRQFIVSNQAGVAYGLFDEAALTPVWKRLSTLLASVGVHLDGVYYCPHHPGGKVDEYAKACACRKPEPGMLLKAAQDHAINLSESWMIGDILNDVEAGNRAGCRTVLVDRGNETEWLDGPNRTPTAVVNSIEEAADFILDYHD</sequence>
<dbReference type="InterPro" id="IPR006549">
    <property type="entry name" value="HAD-SF_hydro_IIIA"/>
</dbReference>
<dbReference type="CDD" id="cd07503">
    <property type="entry name" value="HAD_HisB-N"/>
    <property type="match status" value="1"/>
</dbReference>
<comment type="similarity">
    <text evidence="7">Belongs to the gmhB family.</text>
</comment>
<accession>A0ABT0HP25</accession>
<keyword evidence="2 7" id="KW-0963">Cytoplasm</keyword>
<gene>
    <name evidence="8" type="ORF">M0L20_18810</name>
</gene>
<dbReference type="InterPro" id="IPR004446">
    <property type="entry name" value="Heptose_bisP_phosphatase"/>
</dbReference>
<dbReference type="SUPFAM" id="SSF56784">
    <property type="entry name" value="HAD-like"/>
    <property type="match status" value="1"/>
</dbReference>
<dbReference type="Pfam" id="PF13242">
    <property type="entry name" value="Hydrolase_like"/>
    <property type="match status" value="1"/>
</dbReference>
<evidence type="ECO:0000256" key="5">
    <source>
        <dbReference type="ARBA" id="ARBA00023277"/>
    </source>
</evidence>
<evidence type="ECO:0000256" key="2">
    <source>
        <dbReference type="ARBA" id="ARBA00022490"/>
    </source>
</evidence>
<organism evidence="8 9">
    <name type="scientific">Spirosoma liriopis</name>
    <dbReference type="NCBI Taxonomy" id="2937440"/>
    <lineage>
        <taxon>Bacteria</taxon>
        <taxon>Pseudomonadati</taxon>
        <taxon>Bacteroidota</taxon>
        <taxon>Cytophagia</taxon>
        <taxon>Cytophagales</taxon>
        <taxon>Cytophagaceae</taxon>
        <taxon>Spirosoma</taxon>
    </lineage>
</organism>
<dbReference type="PIRSF" id="PIRSF004682">
    <property type="entry name" value="GmhB"/>
    <property type="match status" value="1"/>
</dbReference>
<protein>
    <recommendedName>
        <fullName evidence="6 7">D,D-heptose 1,7-bisphosphate phosphatase</fullName>
        <ecNumber evidence="7">3.1.3.-</ecNumber>
    </recommendedName>
</protein>
<dbReference type="NCBIfam" id="TIGR01662">
    <property type="entry name" value="HAD-SF-IIIA"/>
    <property type="match status" value="1"/>
</dbReference>
<dbReference type="EMBL" id="JALPRF010000003">
    <property type="protein sequence ID" value="MCK8493926.1"/>
    <property type="molecule type" value="Genomic_DNA"/>
</dbReference>
<dbReference type="InterPro" id="IPR006543">
    <property type="entry name" value="Histidinol-phos"/>
</dbReference>
<dbReference type="InterPro" id="IPR023214">
    <property type="entry name" value="HAD_sf"/>
</dbReference>
<evidence type="ECO:0000313" key="8">
    <source>
        <dbReference type="EMBL" id="MCK8493926.1"/>
    </source>
</evidence>
<evidence type="ECO:0000256" key="1">
    <source>
        <dbReference type="ARBA" id="ARBA00004496"/>
    </source>
</evidence>
<dbReference type="NCBIfam" id="TIGR01656">
    <property type="entry name" value="Histidinol-ppas"/>
    <property type="match status" value="1"/>
</dbReference>
<evidence type="ECO:0000313" key="9">
    <source>
        <dbReference type="Proteomes" id="UP001202180"/>
    </source>
</evidence>
<name>A0ABT0HP25_9BACT</name>
<evidence type="ECO:0000256" key="4">
    <source>
        <dbReference type="ARBA" id="ARBA00022801"/>
    </source>
</evidence>
<dbReference type="RefSeq" id="WP_248478549.1">
    <property type="nucleotide sequence ID" value="NZ_JALPRF010000003.1"/>
</dbReference>
<dbReference type="InterPro" id="IPR036412">
    <property type="entry name" value="HAD-like_sf"/>
</dbReference>
<evidence type="ECO:0000256" key="6">
    <source>
        <dbReference type="ARBA" id="ARBA00031828"/>
    </source>
</evidence>